<keyword evidence="5 7" id="KW-1133">Transmembrane helix</keyword>
<comment type="similarity">
    <text evidence="2">Belongs to the DoxX family.</text>
</comment>
<accession>A0ABP8VY15</accession>
<feature type="transmembrane region" description="Helical" evidence="7">
    <location>
        <begin position="117"/>
        <end position="146"/>
    </location>
</feature>
<evidence type="ECO:0000256" key="4">
    <source>
        <dbReference type="ARBA" id="ARBA00022692"/>
    </source>
</evidence>
<comment type="caution">
    <text evidence="8">The sequence shown here is derived from an EMBL/GenBank/DDBJ whole genome shotgun (WGS) entry which is preliminary data.</text>
</comment>
<keyword evidence="6 7" id="KW-0472">Membrane</keyword>
<evidence type="ECO:0000256" key="2">
    <source>
        <dbReference type="ARBA" id="ARBA00006679"/>
    </source>
</evidence>
<gene>
    <name evidence="8" type="ORF">GCM10023215_02030</name>
</gene>
<evidence type="ECO:0000313" key="8">
    <source>
        <dbReference type="EMBL" id="GAA4674084.1"/>
    </source>
</evidence>
<evidence type="ECO:0000313" key="9">
    <source>
        <dbReference type="Proteomes" id="UP001500325"/>
    </source>
</evidence>
<dbReference type="Proteomes" id="UP001500325">
    <property type="component" value="Unassembled WGS sequence"/>
</dbReference>
<feature type="transmembrane region" description="Helical" evidence="7">
    <location>
        <begin position="166"/>
        <end position="184"/>
    </location>
</feature>
<keyword evidence="4 7" id="KW-0812">Transmembrane</keyword>
<evidence type="ECO:0000256" key="1">
    <source>
        <dbReference type="ARBA" id="ARBA00004651"/>
    </source>
</evidence>
<dbReference type="InterPro" id="IPR032808">
    <property type="entry name" value="DoxX"/>
</dbReference>
<proteinExistence type="inferred from homology"/>
<dbReference type="Pfam" id="PF07681">
    <property type="entry name" value="DoxX"/>
    <property type="match status" value="1"/>
</dbReference>
<organism evidence="8 9">
    <name type="scientific">Pseudonocardia yuanmonensis</name>
    <dbReference type="NCBI Taxonomy" id="1095914"/>
    <lineage>
        <taxon>Bacteria</taxon>
        <taxon>Bacillati</taxon>
        <taxon>Actinomycetota</taxon>
        <taxon>Actinomycetes</taxon>
        <taxon>Pseudonocardiales</taxon>
        <taxon>Pseudonocardiaceae</taxon>
        <taxon>Pseudonocardia</taxon>
    </lineage>
</organism>
<dbReference type="PANTHER" id="PTHR33452:SF1">
    <property type="entry name" value="INNER MEMBRANE PROTEIN YPHA-RELATED"/>
    <property type="match status" value="1"/>
</dbReference>
<feature type="transmembrane region" description="Helical" evidence="7">
    <location>
        <begin position="60"/>
        <end position="78"/>
    </location>
</feature>
<dbReference type="EMBL" id="BAABIC010000001">
    <property type="protein sequence ID" value="GAA4674084.1"/>
    <property type="molecule type" value="Genomic_DNA"/>
</dbReference>
<keyword evidence="3" id="KW-1003">Cell membrane</keyword>
<dbReference type="PANTHER" id="PTHR33452">
    <property type="entry name" value="OXIDOREDUCTASE CATD-RELATED"/>
    <property type="match status" value="1"/>
</dbReference>
<name>A0ABP8VY15_9PSEU</name>
<sequence length="217" mass="22231">MGRNLVNTLVGGAPEGSGADSLGAMTDPTRQFDIGTLGGTQPPAKDTDRRPVAWSGGADVGMLLLRLGVGGIFVAHGLQKVFGMWGGRGIGETTTILTDLGFRQAPALAWALGFGELILGAMLVLGLFTPLAAAGLLAVKICAVVVKWGSPFFAADSPNALELDVALGAGVAALLFVGAGRISLDSGRTWQRRPVPWAVLFLVVGVVVAVGVLFGLR</sequence>
<evidence type="ECO:0000256" key="6">
    <source>
        <dbReference type="ARBA" id="ARBA00023136"/>
    </source>
</evidence>
<evidence type="ECO:0000256" key="3">
    <source>
        <dbReference type="ARBA" id="ARBA00022475"/>
    </source>
</evidence>
<feature type="transmembrane region" description="Helical" evidence="7">
    <location>
        <begin position="196"/>
        <end position="216"/>
    </location>
</feature>
<keyword evidence="9" id="KW-1185">Reference proteome</keyword>
<reference evidence="9" key="1">
    <citation type="journal article" date="2019" name="Int. J. Syst. Evol. Microbiol.">
        <title>The Global Catalogue of Microorganisms (GCM) 10K type strain sequencing project: providing services to taxonomists for standard genome sequencing and annotation.</title>
        <authorList>
            <consortium name="The Broad Institute Genomics Platform"/>
            <consortium name="The Broad Institute Genome Sequencing Center for Infectious Disease"/>
            <person name="Wu L."/>
            <person name="Ma J."/>
        </authorList>
    </citation>
    <scope>NUCLEOTIDE SEQUENCE [LARGE SCALE GENOMIC DNA]</scope>
    <source>
        <strain evidence="9">JCM 18055</strain>
    </source>
</reference>
<comment type="subcellular location">
    <subcellularLocation>
        <location evidence="1">Cell membrane</location>
        <topology evidence="1">Multi-pass membrane protein</topology>
    </subcellularLocation>
</comment>
<evidence type="ECO:0000256" key="7">
    <source>
        <dbReference type="SAM" id="Phobius"/>
    </source>
</evidence>
<protein>
    <submittedName>
        <fullName evidence="8">DoxX family membrane protein</fullName>
    </submittedName>
</protein>
<evidence type="ECO:0000256" key="5">
    <source>
        <dbReference type="ARBA" id="ARBA00022989"/>
    </source>
</evidence>
<dbReference type="InterPro" id="IPR051907">
    <property type="entry name" value="DoxX-like_oxidoreductase"/>
</dbReference>